<dbReference type="InterPro" id="IPR055301">
    <property type="entry name" value="Lea14-like_2"/>
</dbReference>
<feature type="region of interest" description="Disordered" evidence="1">
    <location>
        <begin position="1"/>
        <end position="35"/>
    </location>
</feature>
<sequence>MAEKYNHTQQAPVHHTQQAPVERHSRNGEESNTYQFKDEIKREKRIKMYKYIGAFIVFQIIVFTVFGLTVVKVKTPKVRLGAIDIQSLNSVPATPSFDASFTTQIRVKNPNWGPFKFDASIATFSYQGVTLGQVLIQKSKAKMRSTKKIGVTVNLNSKALPSSSNLGSELKSGVLTLRSQAKLSGKVEIMSVTKKKKSAQMDCAIVFDLSKKAIQGMECE</sequence>
<dbReference type="InterPro" id="IPR004864">
    <property type="entry name" value="LEA_2"/>
</dbReference>
<dbReference type="SUPFAM" id="SSF117070">
    <property type="entry name" value="LEA14-like"/>
    <property type="match status" value="1"/>
</dbReference>
<organism evidence="4 5">
    <name type="scientific">Rubus argutus</name>
    <name type="common">Southern blackberry</name>
    <dbReference type="NCBI Taxonomy" id="59490"/>
    <lineage>
        <taxon>Eukaryota</taxon>
        <taxon>Viridiplantae</taxon>
        <taxon>Streptophyta</taxon>
        <taxon>Embryophyta</taxon>
        <taxon>Tracheophyta</taxon>
        <taxon>Spermatophyta</taxon>
        <taxon>Magnoliopsida</taxon>
        <taxon>eudicotyledons</taxon>
        <taxon>Gunneridae</taxon>
        <taxon>Pentapetalae</taxon>
        <taxon>rosids</taxon>
        <taxon>fabids</taxon>
        <taxon>Rosales</taxon>
        <taxon>Rosaceae</taxon>
        <taxon>Rosoideae</taxon>
        <taxon>Rosoideae incertae sedis</taxon>
        <taxon>Rubus</taxon>
    </lineage>
</organism>
<dbReference type="Pfam" id="PF03168">
    <property type="entry name" value="LEA_2"/>
    <property type="match status" value="1"/>
</dbReference>
<keyword evidence="2" id="KW-0812">Transmembrane</keyword>
<keyword evidence="2" id="KW-0472">Membrane</keyword>
<reference evidence="4 5" key="1">
    <citation type="journal article" date="2023" name="G3 (Bethesda)">
        <title>A chromosome-length genome assembly and annotation of blackberry (Rubus argutus, cv. 'Hillquist').</title>
        <authorList>
            <person name="Bruna T."/>
            <person name="Aryal R."/>
            <person name="Dudchenko O."/>
            <person name="Sargent D.J."/>
            <person name="Mead D."/>
            <person name="Buti M."/>
            <person name="Cavallini A."/>
            <person name="Hytonen T."/>
            <person name="Andres J."/>
            <person name="Pham M."/>
            <person name="Weisz D."/>
            <person name="Mascagni F."/>
            <person name="Usai G."/>
            <person name="Natali L."/>
            <person name="Bassil N."/>
            <person name="Fernandez G.E."/>
            <person name="Lomsadze A."/>
            <person name="Armour M."/>
            <person name="Olukolu B."/>
            <person name="Poorten T."/>
            <person name="Britton C."/>
            <person name="Davik J."/>
            <person name="Ashrafi H."/>
            <person name="Aiden E.L."/>
            <person name="Borodovsky M."/>
            <person name="Worthington M."/>
        </authorList>
    </citation>
    <scope>NUCLEOTIDE SEQUENCE [LARGE SCALE GENOMIC DNA]</scope>
    <source>
        <strain evidence="4">PI 553951</strain>
    </source>
</reference>
<dbReference type="Proteomes" id="UP001457282">
    <property type="component" value="Unassembled WGS sequence"/>
</dbReference>
<accession>A0AAW1WTT1</accession>
<comment type="caution">
    <text evidence="4">The sequence shown here is derived from an EMBL/GenBank/DDBJ whole genome shotgun (WGS) entry which is preliminary data.</text>
</comment>
<name>A0AAW1WTT1_RUBAR</name>
<evidence type="ECO:0000256" key="2">
    <source>
        <dbReference type="SAM" id="Phobius"/>
    </source>
</evidence>
<gene>
    <name evidence="4" type="ORF">M0R45_024291</name>
</gene>
<dbReference type="Gene3D" id="2.60.40.1820">
    <property type="match status" value="1"/>
</dbReference>
<evidence type="ECO:0000256" key="1">
    <source>
        <dbReference type="SAM" id="MobiDB-lite"/>
    </source>
</evidence>
<feature type="transmembrane region" description="Helical" evidence="2">
    <location>
        <begin position="51"/>
        <end position="71"/>
    </location>
</feature>
<evidence type="ECO:0000259" key="3">
    <source>
        <dbReference type="Pfam" id="PF03168"/>
    </source>
</evidence>
<dbReference type="EMBL" id="JBEDUW010000005">
    <property type="protein sequence ID" value="KAK9927089.1"/>
    <property type="molecule type" value="Genomic_DNA"/>
</dbReference>
<feature type="compositionally biased region" description="Polar residues" evidence="1">
    <location>
        <begin position="7"/>
        <end position="19"/>
    </location>
</feature>
<proteinExistence type="predicted"/>
<protein>
    <recommendedName>
        <fullName evidence="3">Late embryogenesis abundant protein LEA-2 subgroup domain-containing protein</fullName>
    </recommendedName>
</protein>
<evidence type="ECO:0000313" key="5">
    <source>
        <dbReference type="Proteomes" id="UP001457282"/>
    </source>
</evidence>
<dbReference type="PANTHER" id="PTHR31852">
    <property type="entry name" value="LATE EMBRYOGENESIS ABUNDANT (LEA) HYDROXYPROLINE-RICH GLYCOPROTEIN FAMILY"/>
    <property type="match status" value="1"/>
</dbReference>
<dbReference type="AlphaFoldDB" id="A0AAW1WTT1"/>
<feature type="domain" description="Late embryogenesis abundant protein LEA-2 subgroup" evidence="3">
    <location>
        <begin position="105"/>
        <end position="203"/>
    </location>
</feature>
<keyword evidence="2" id="KW-1133">Transmembrane helix</keyword>
<evidence type="ECO:0000313" key="4">
    <source>
        <dbReference type="EMBL" id="KAK9927089.1"/>
    </source>
</evidence>
<keyword evidence="5" id="KW-1185">Reference proteome</keyword>